<accession>A0A841CI16</accession>
<organism evidence="2 3">
    <name type="scientific">Saccharothrix tamanrassetensis</name>
    <dbReference type="NCBI Taxonomy" id="1051531"/>
    <lineage>
        <taxon>Bacteria</taxon>
        <taxon>Bacillati</taxon>
        <taxon>Actinomycetota</taxon>
        <taxon>Actinomycetes</taxon>
        <taxon>Pseudonocardiales</taxon>
        <taxon>Pseudonocardiaceae</taxon>
        <taxon>Saccharothrix</taxon>
    </lineage>
</organism>
<feature type="transmembrane region" description="Helical" evidence="1">
    <location>
        <begin position="45"/>
        <end position="66"/>
    </location>
</feature>
<keyword evidence="1" id="KW-0472">Membrane</keyword>
<dbReference type="RefSeq" id="WP_184690174.1">
    <property type="nucleotide sequence ID" value="NZ_JACHJN010000003.1"/>
</dbReference>
<comment type="caution">
    <text evidence="2">The sequence shown here is derived from an EMBL/GenBank/DDBJ whole genome shotgun (WGS) entry which is preliminary data.</text>
</comment>
<sequence>MNRWQRTVVGVLLLVEMAVMAQPALRAGMGDVPPVNRPIGPHQGMLLASCTILLFTAGTGLVTMLVRPYSRTWVATFAGSHAAAAGIGWAHGLPLLTLISTLAAAAVPALVLLPKQPPQ</sequence>
<reference evidence="2 3" key="1">
    <citation type="submission" date="2020-08" db="EMBL/GenBank/DDBJ databases">
        <title>Genomic Encyclopedia of Type Strains, Phase III (KMG-III): the genomes of soil and plant-associated and newly described type strains.</title>
        <authorList>
            <person name="Whitman W."/>
        </authorList>
    </citation>
    <scope>NUCLEOTIDE SEQUENCE [LARGE SCALE GENOMIC DNA]</scope>
    <source>
        <strain evidence="2 3">CECT 8640</strain>
    </source>
</reference>
<evidence type="ECO:0000313" key="3">
    <source>
        <dbReference type="Proteomes" id="UP000547510"/>
    </source>
</evidence>
<evidence type="ECO:0000313" key="2">
    <source>
        <dbReference type="EMBL" id="MBB5955316.1"/>
    </source>
</evidence>
<protein>
    <recommendedName>
        <fullName evidence="4">Integral membrane protein</fullName>
    </recommendedName>
</protein>
<dbReference type="Proteomes" id="UP000547510">
    <property type="component" value="Unassembled WGS sequence"/>
</dbReference>
<evidence type="ECO:0008006" key="4">
    <source>
        <dbReference type="Google" id="ProtNLM"/>
    </source>
</evidence>
<name>A0A841CI16_9PSEU</name>
<evidence type="ECO:0000256" key="1">
    <source>
        <dbReference type="SAM" id="Phobius"/>
    </source>
</evidence>
<proteinExistence type="predicted"/>
<keyword evidence="3" id="KW-1185">Reference proteome</keyword>
<dbReference type="AlphaFoldDB" id="A0A841CI16"/>
<feature type="transmembrane region" description="Helical" evidence="1">
    <location>
        <begin position="95"/>
        <end position="113"/>
    </location>
</feature>
<keyword evidence="1" id="KW-0812">Transmembrane</keyword>
<dbReference type="EMBL" id="JACHJN010000003">
    <property type="protein sequence ID" value="MBB5955316.1"/>
    <property type="molecule type" value="Genomic_DNA"/>
</dbReference>
<keyword evidence="1" id="KW-1133">Transmembrane helix</keyword>
<gene>
    <name evidence="2" type="ORF">FHS29_001897</name>
</gene>